<feature type="domain" description="ABC transporter" evidence="4">
    <location>
        <begin position="20"/>
        <end position="253"/>
    </location>
</feature>
<dbReference type="GO" id="GO:0016887">
    <property type="term" value="F:ATP hydrolysis activity"/>
    <property type="evidence" value="ECO:0007669"/>
    <property type="project" value="InterPro"/>
</dbReference>
<gene>
    <name evidence="5" type="ORF">N825_09280</name>
</gene>
<dbReference type="GO" id="GO:0005886">
    <property type="term" value="C:plasma membrane"/>
    <property type="evidence" value="ECO:0007669"/>
    <property type="project" value="TreeGrafter"/>
</dbReference>
<dbReference type="AlphaFoldDB" id="W9GZ81"/>
<dbReference type="SUPFAM" id="SSF52540">
    <property type="entry name" value="P-loop containing nucleoside triphosphate hydrolases"/>
    <property type="match status" value="1"/>
</dbReference>
<dbReference type="Pfam" id="PF12399">
    <property type="entry name" value="BCA_ABC_TP_C"/>
    <property type="match status" value="1"/>
</dbReference>
<sequence>MTMVATERAVTAGGASAAELRAEHLTVRFQGLAAISDVSLQVERHQVFGLIGPNGAGKTTLVNCLTGFQRPTEGRVLAGRTDTAGWSPTEFRRNGIARTFQAGRLFTDMTVVENAEVTGVSLGLSRRAARVQAMELLDWIGIADKADEHASILAYTDQRRLGIARALMLSPAFILLDEPAAGMSDAECEDLMVLVASIPTTFICGVLLIEHNMRVVMGISDRIHVLDGGRTLAEGTPGEIQRHEAVMAAYLGLEA</sequence>
<dbReference type="Gene3D" id="3.40.50.300">
    <property type="entry name" value="P-loop containing nucleotide triphosphate hydrolases"/>
    <property type="match status" value="1"/>
</dbReference>
<dbReference type="InterPro" id="IPR003439">
    <property type="entry name" value="ABC_transporter-like_ATP-bd"/>
</dbReference>
<dbReference type="EMBL" id="AVFL01000023">
    <property type="protein sequence ID" value="EWY37762.1"/>
    <property type="molecule type" value="Genomic_DNA"/>
</dbReference>
<evidence type="ECO:0000256" key="3">
    <source>
        <dbReference type="ARBA" id="ARBA00022840"/>
    </source>
</evidence>
<dbReference type="InterPro" id="IPR032823">
    <property type="entry name" value="BCA_ABC_TP_C"/>
</dbReference>
<dbReference type="RefSeq" id="WP_084165058.1">
    <property type="nucleotide sequence ID" value="NZ_AVFL01000023.1"/>
</dbReference>
<dbReference type="OrthoDB" id="9779872at2"/>
<name>W9GZ81_9PROT</name>
<dbReference type="SMART" id="SM00382">
    <property type="entry name" value="AAA"/>
    <property type="match status" value="1"/>
</dbReference>
<accession>W9GZ81</accession>
<keyword evidence="1" id="KW-0813">Transport</keyword>
<dbReference type="InterPro" id="IPR027417">
    <property type="entry name" value="P-loop_NTPase"/>
</dbReference>
<dbReference type="PROSITE" id="PS50893">
    <property type="entry name" value="ABC_TRANSPORTER_2"/>
    <property type="match status" value="1"/>
</dbReference>
<reference evidence="5 6" key="1">
    <citation type="submission" date="2013-08" db="EMBL/GenBank/DDBJ databases">
        <title>The genome sequence of Skermanella stibiiresistens.</title>
        <authorList>
            <person name="Zhu W."/>
            <person name="Wang G."/>
        </authorList>
    </citation>
    <scope>NUCLEOTIDE SEQUENCE [LARGE SCALE GENOMIC DNA]</scope>
    <source>
        <strain evidence="5 6">SB22</strain>
    </source>
</reference>
<protein>
    <submittedName>
        <fullName evidence="5">Branched-chain amino acid ABC transporter ATP-binding protein</fullName>
    </submittedName>
</protein>
<dbReference type="GO" id="GO:0015808">
    <property type="term" value="P:L-alanine transport"/>
    <property type="evidence" value="ECO:0007669"/>
    <property type="project" value="TreeGrafter"/>
</dbReference>
<dbReference type="CDD" id="cd03219">
    <property type="entry name" value="ABC_Mj1267_LivG_branched"/>
    <property type="match status" value="1"/>
</dbReference>
<dbReference type="Proteomes" id="UP000019486">
    <property type="component" value="Unassembled WGS sequence"/>
</dbReference>
<dbReference type="GO" id="GO:0015188">
    <property type="term" value="F:L-isoleucine transmembrane transporter activity"/>
    <property type="evidence" value="ECO:0007669"/>
    <property type="project" value="TreeGrafter"/>
</dbReference>
<dbReference type="InterPro" id="IPR051120">
    <property type="entry name" value="ABC_AA/LPS_Transport"/>
</dbReference>
<dbReference type="PANTHER" id="PTHR45772">
    <property type="entry name" value="CONSERVED COMPONENT OF ABC TRANSPORTER FOR NATURAL AMINO ACIDS-RELATED"/>
    <property type="match status" value="1"/>
</dbReference>
<dbReference type="GO" id="GO:0015192">
    <property type="term" value="F:L-phenylalanine transmembrane transporter activity"/>
    <property type="evidence" value="ECO:0007669"/>
    <property type="project" value="TreeGrafter"/>
</dbReference>
<dbReference type="GO" id="GO:0005304">
    <property type="term" value="F:L-valine transmembrane transporter activity"/>
    <property type="evidence" value="ECO:0007669"/>
    <property type="project" value="TreeGrafter"/>
</dbReference>
<evidence type="ECO:0000256" key="1">
    <source>
        <dbReference type="ARBA" id="ARBA00022448"/>
    </source>
</evidence>
<keyword evidence="6" id="KW-1185">Reference proteome</keyword>
<evidence type="ECO:0000313" key="6">
    <source>
        <dbReference type="Proteomes" id="UP000019486"/>
    </source>
</evidence>
<keyword evidence="3 5" id="KW-0067">ATP-binding</keyword>
<evidence type="ECO:0000259" key="4">
    <source>
        <dbReference type="PROSITE" id="PS50893"/>
    </source>
</evidence>
<organism evidence="5 6">
    <name type="scientific">Skermanella stibiiresistens SB22</name>
    <dbReference type="NCBI Taxonomy" id="1385369"/>
    <lineage>
        <taxon>Bacteria</taxon>
        <taxon>Pseudomonadati</taxon>
        <taxon>Pseudomonadota</taxon>
        <taxon>Alphaproteobacteria</taxon>
        <taxon>Rhodospirillales</taxon>
        <taxon>Azospirillaceae</taxon>
        <taxon>Skermanella</taxon>
    </lineage>
</organism>
<dbReference type="InterPro" id="IPR003593">
    <property type="entry name" value="AAA+_ATPase"/>
</dbReference>
<dbReference type="GO" id="GO:0005524">
    <property type="term" value="F:ATP binding"/>
    <property type="evidence" value="ECO:0007669"/>
    <property type="project" value="UniProtKB-KW"/>
</dbReference>
<dbReference type="GO" id="GO:0042941">
    <property type="term" value="P:D-alanine transmembrane transport"/>
    <property type="evidence" value="ECO:0007669"/>
    <property type="project" value="TreeGrafter"/>
</dbReference>
<dbReference type="GO" id="GO:1903805">
    <property type="term" value="P:L-valine import across plasma membrane"/>
    <property type="evidence" value="ECO:0007669"/>
    <property type="project" value="TreeGrafter"/>
</dbReference>
<dbReference type="GO" id="GO:1903806">
    <property type="term" value="P:L-isoleucine import across plasma membrane"/>
    <property type="evidence" value="ECO:0007669"/>
    <property type="project" value="TreeGrafter"/>
</dbReference>
<dbReference type="PANTHER" id="PTHR45772:SF7">
    <property type="entry name" value="AMINO ACID ABC TRANSPORTER ATP-BINDING PROTEIN"/>
    <property type="match status" value="1"/>
</dbReference>
<evidence type="ECO:0000256" key="2">
    <source>
        <dbReference type="ARBA" id="ARBA00022741"/>
    </source>
</evidence>
<keyword evidence="2" id="KW-0547">Nucleotide-binding</keyword>
<dbReference type="STRING" id="1385369.N825_09280"/>
<proteinExistence type="predicted"/>
<evidence type="ECO:0000313" key="5">
    <source>
        <dbReference type="EMBL" id="EWY37762.1"/>
    </source>
</evidence>
<dbReference type="Pfam" id="PF00005">
    <property type="entry name" value="ABC_tran"/>
    <property type="match status" value="1"/>
</dbReference>
<comment type="caution">
    <text evidence="5">The sequence shown here is derived from an EMBL/GenBank/DDBJ whole genome shotgun (WGS) entry which is preliminary data.</text>
</comment>
<dbReference type="PATRIC" id="fig|1385369.3.peg.5162"/>